<comment type="caution">
    <text evidence="1">The sequence shown here is derived from an EMBL/GenBank/DDBJ whole genome shotgun (WGS) entry which is preliminary data.</text>
</comment>
<gene>
    <name evidence="1" type="ORF">D3P96_02135</name>
</gene>
<dbReference type="EMBL" id="RHGY01000001">
    <property type="protein sequence ID" value="RRG18806.1"/>
    <property type="molecule type" value="Genomic_DNA"/>
</dbReference>
<sequence>MPKDKYTLANRTIDGLIKLPMVRVNRKNFLKTQFKDDENLKGILKNGPQAYYSANELRDRADLLIKDNVTKAASASVLAGLPSNPLIMLGTGAADIAQYFGLALRMAQQLAYLFGEDDLFNPKSHLSEVERGRLLGLLGAMFGVSGATSLIYLGSQKMAEPIGNKIAGKAVLEGVKHPMMKKVGSTVGHKISHQTLGQTMTKAVPLVGGVTSGVITYVTFKPMGQRLANLLADNLAAQQAQTETGKQSEKPK</sequence>
<evidence type="ECO:0008006" key="3">
    <source>
        <dbReference type="Google" id="ProtNLM"/>
    </source>
</evidence>
<dbReference type="RefSeq" id="WP_124942745.1">
    <property type="nucleotide sequence ID" value="NZ_RHGY01000001.1"/>
</dbReference>
<organism evidence="1 2">
    <name type="scientific">Weissella viridescens</name>
    <name type="common">Lactobacillus viridescens</name>
    <dbReference type="NCBI Taxonomy" id="1629"/>
    <lineage>
        <taxon>Bacteria</taxon>
        <taxon>Bacillati</taxon>
        <taxon>Bacillota</taxon>
        <taxon>Bacilli</taxon>
        <taxon>Lactobacillales</taxon>
        <taxon>Lactobacillaceae</taxon>
        <taxon>Weissella</taxon>
    </lineage>
</organism>
<name>A0A3P2RH15_WEIVI</name>
<evidence type="ECO:0000313" key="1">
    <source>
        <dbReference type="EMBL" id="RRG18806.1"/>
    </source>
</evidence>
<accession>A0A3P2RH15</accession>
<dbReference type="OrthoDB" id="306887at2"/>
<dbReference type="AlphaFoldDB" id="A0A3P2RH15"/>
<protein>
    <recommendedName>
        <fullName evidence="3">EcsC family protein</fullName>
    </recommendedName>
</protein>
<evidence type="ECO:0000313" key="2">
    <source>
        <dbReference type="Proteomes" id="UP000275836"/>
    </source>
</evidence>
<dbReference type="Proteomes" id="UP000275836">
    <property type="component" value="Unassembled WGS sequence"/>
</dbReference>
<reference evidence="1 2" key="1">
    <citation type="submission" date="2018-10" db="EMBL/GenBank/DDBJ databases">
        <title>Draft genome sequence of Weissella viridescens UCO-SMC3.</title>
        <authorList>
            <person name="Garcia-Cancino A."/>
            <person name="Espinoza-Monje M."/>
            <person name="Albarracin L."/>
            <person name="Garcia-Castillo V."/>
            <person name="Campos-Martin J."/>
            <person name="Nakano Y."/>
            <person name="Guitierrez-Zamorano C."/>
            <person name="Ikeda-Ohtsubo W."/>
            <person name="Morita H."/>
            <person name="Kitazawa H."/>
            <person name="Villena J."/>
        </authorList>
    </citation>
    <scope>NUCLEOTIDE SEQUENCE [LARGE SCALE GENOMIC DNA]</scope>
    <source>
        <strain evidence="1 2">UCO-SMC3</strain>
    </source>
</reference>
<proteinExistence type="predicted"/>